<keyword evidence="2" id="KW-1133">Transmembrane helix</keyword>
<dbReference type="InterPro" id="IPR001763">
    <property type="entry name" value="Rhodanese-like_dom"/>
</dbReference>
<evidence type="ECO:0000256" key="1">
    <source>
        <dbReference type="SAM" id="MobiDB-lite"/>
    </source>
</evidence>
<dbReference type="InterPro" id="IPR036873">
    <property type="entry name" value="Rhodanese-like_dom_sf"/>
</dbReference>
<dbReference type="SUPFAM" id="SSF52821">
    <property type="entry name" value="Rhodanese/Cell cycle control phosphatase"/>
    <property type="match status" value="1"/>
</dbReference>
<feature type="compositionally biased region" description="Low complexity" evidence="1">
    <location>
        <begin position="121"/>
        <end position="131"/>
    </location>
</feature>
<dbReference type="SMART" id="SM00450">
    <property type="entry name" value="RHOD"/>
    <property type="match status" value="1"/>
</dbReference>
<keyword evidence="5" id="KW-1185">Reference proteome</keyword>
<dbReference type="Proteomes" id="UP001165090">
    <property type="component" value="Unassembled WGS sequence"/>
</dbReference>
<evidence type="ECO:0000313" key="4">
    <source>
        <dbReference type="EMBL" id="GLI69717.1"/>
    </source>
</evidence>
<proteinExistence type="predicted"/>
<keyword evidence="2" id="KW-0472">Membrane</keyword>
<feature type="domain" description="Rhodanese" evidence="3">
    <location>
        <begin position="366"/>
        <end position="459"/>
    </location>
</feature>
<feature type="region of interest" description="Disordered" evidence="1">
    <location>
        <begin position="98"/>
        <end position="131"/>
    </location>
</feature>
<dbReference type="PANTHER" id="PTHR44086:SF10">
    <property type="entry name" value="THIOSULFATE SULFURTRANSFERASE_RHODANESE-LIKE DOMAIN-CONTAINING PROTEIN 3"/>
    <property type="match status" value="1"/>
</dbReference>
<feature type="transmembrane region" description="Helical" evidence="2">
    <location>
        <begin position="12"/>
        <end position="31"/>
    </location>
</feature>
<evidence type="ECO:0000259" key="3">
    <source>
        <dbReference type="PROSITE" id="PS50206"/>
    </source>
</evidence>
<feature type="compositionally biased region" description="Polar residues" evidence="1">
    <location>
        <begin position="106"/>
        <end position="119"/>
    </location>
</feature>
<gene>
    <name evidence="4" type="ORF">VaNZ11_014226</name>
</gene>
<evidence type="ECO:0000313" key="5">
    <source>
        <dbReference type="Proteomes" id="UP001165090"/>
    </source>
</evidence>
<organism evidence="4 5">
    <name type="scientific">Volvox africanus</name>
    <dbReference type="NCBI Taxonomy" id="51714"/>
    <lineage>
        <taxon>Eukaryota</taxon>
        <taxon>Viridiplantae</taxon>
        <taxon>Chlorophyta</taxon>
        <taxon>core chlorophytes</taxon>
        <taxon>Chlorophyceae</taxon>
        <taxon>CS clade</taxon>
        <taxon>Chlamydomonadales</taxon>
        <taxon>Volvocaceae</taxon>
        <taxon>Volvox</taxon>
    </lineage>
</organism>
<dbReference type="PANTHER" id="PTHR44086">
    <property type="entry name" value="THIOSULFATE SULFURTRANSFERASE RDL2, MITOCHONDRIAL-RELATED"/>
    <property type="match status" value="1"/>
</dbReference>
<dbReference type="PROSITE" id="PS50206">
    <property type="entry name" value="RHODANESE_3"/>
    <property type="match status" value="1"/>
</dbReference>
<name>A0ABQ5SID3_9CHLO</name>
<comment type="caution">
    <text evidence="4">The sequence shown here is derived from an EMBL/GenBank/DDBJ whole genome shotgun (WGS) entry which is preliminary data.</text>
</comment>
<protein>
    <recommendedName>
        <fullName evidence="3">Rhodanese domain-containing protein</fullName>
    </recommendedName>
</protein>
<feature type="region of interest" description="Disordered" evidence="1">
    <location>
        <begin position="199"/>
        <end position="246"/>
    </location>
</feature>
<evidence type="ECO:0000256" key="2">
    <source>
        <dbReference type="SAM" id="Phobius"/>
    </source>
</evidence>
<dbReference type="Pfam" id="PF00581">
    <property type="entry name" value="Rhodanese"/>
    <property type="match status" value="1"/>
</dbReference>
<sequence length="554" mass="56906">MPAVINVGGPVAWGLVVFVSAWAIRTGRALAGRRRARRKELEDETLLHDPNADQPQYLQRLTATAIRMLIEAGPLPCAVIELADGGSTVSASTAARNLPRGVGHHTSGSSQAQDTNPWGGTTAASSRQTTAAAASFPSTRIAPPELSGVVPCLPVTAWVRALASAEAWRMELVRAAATAAASPEATACVHPHLLHVSSHGSPVFRDGSNGNSGIRGRRSPQPARANASVPGGCAGDGSGSRLNGHHASSAAGAAEGFVGCISGAGYALAATTATAAGAAGAASMALLPYPPRHGLLVVLGGSGRAVEVVTAAAAKAGFSRVGTWVGSADFFASTSLSGPRLPSISRHALWLMLQLGPEPRFFVPSLVLDVRRPDERLSYGAIRGTVNIPADELAAALALPPGEFLRRYGTPRPGPCDVVVLHSRLGRRAAWAAQVCVDAGLERVLVYGDGVYGWRLEDRVKPYRAYDLGAPPPDPEPFTPEEPDEATGLEELHRLGLPMRQGLRPSRFSVLSPLNGGVMPVAPASVPATSAAIPAGAGAPGAAAASDIPAANIP</sequence>
<keyword evidence="2" id="KW-0812">Transmembrane</keyword>
<feature type="compositionally biased region" description="Low complexity" evidence="1">
    <location>
        <begin position="205"/>
        <end position="214"/>
    </location>
</feature>
<dbReference type="EMBL" id="BSDZ01000086">
    <property type="protein sequence ID" value="GLI69717.1"/>
    <property type="molecule type" value="Genomic_DNA"/>
</dbReference>
<dbReference type="Gene3D" id="3.40.250.10">
    <property type="entry name" value="Rhodanese-like domain"/>
    <property type="match status" value="1"/>
</dbReference>
<accession>A0ABQ5SID3</accession>
<feature type="region of interest" description="Disordered" evidence="1">
    <location>
        <begin position="535"/>
        <end position="554"/>
    </location>
</feature>
<reference evidence="4 5" key="1">
    <citation type="journal article" date="2023" name="IScience">
        <title>Expanded male sex-determining region conserved during the evolution of homothallism in the green alga Volvox.</title>
        <authorList>
            <person name="Yamamoto K."/>
            <person name="Matsuzaki R."/>
            <person name="Mahakham W."/>
            <person name="Heman W."/>
            <person name="Sekimoto H."/>
            <person name="Kawachi M."/>
            <person name="Minakuchi Y."/>
            <person name="Toyoda A."/>
            <person name="Nozaki H."/>
        </authorList>
    </citation>
    <scope>NUCLEOTIDE SEQUENCE [LARGE SCALE GENOMIC DNA]</scope>
    <source>
        <strain evidence="4 5">NIES-4468</strain>
    </source>
</reference>